<dbReference type="SUPFAM" id="SSF51215">
    <property type="entry name" value="Regulatory protein AraC"/>
    <property type="match status" value="1"/>
</dbReference>
<keyword evidence="1" id="KW-0805">Transcription regulation</keyword>
<protein>
    <submittedName>
        <fullName evidence="5">Helix-turn-helix transcriptional regulator</fullName>
    </submittedName>
</protein>
<proteinExistence type="predicted"/>
<dbReference type="Gene3D" id="1.10.10.60">
    <property type="entry name" value="Homeodomain-like"/>
    <property type="match status" value="2"/>
</dbReference>
<dbReference type="Pfam" id="PF12833">
    <property type="entry name" value="HTH_18"/>
    <property type="match status" value="1"/>
</dbReference>
<dbReference type="InterPro" id="IPR037923">
    <property type="entry name" value="HTH-like"/>
</dbReference>
<dbReference type="SUPFAM" id="SSF46689">
    <property type="entry name" value="Homeodomain-like"/>
    <property type="match status" value="1"/>
</dbReference>
<dbReference type="PROSITE" id="PS01124">
    <property type="entry name" value="HTH_ARAC_FAMILY_2"/>
    <property type="match status" value="1"/>
</dbReference>
<dbReference type="InterPro" id="IPR009057">
    <property type="entry name" value="Homeodomain-like_sf"/>
</dbReference>
<evidence type="ECO:0000259" key="4">
    <source>
        <dbReference type="PROSITE" id="PS01124"/>
    </source>
</evidence>
<dbReference type="PANTHER" id="PTHR43280">
    <property type="entry name" value="ARAC-FAMILY TRANSCRIPTIONAL REGULATOR"/>
    <property type="match status" value="1"/>
</dbReference>
<dbReference type="RefSeq" id="WP_182081125.1">
    <property type="nucleotide sequence ID" value="NZ_CP063356.2"/>
</dbReference>
<dbReference type="SMART" id="SM00342">
    <property type="entry name" value="HTH_ARAC"/>
    <property type="match status" value="1"/>
</dbReference>
<organism evidence="5 6">
    <name type="scientific">Anaerobacillus isosaccharinicus</name>
    <dbReference type="NCBI Taxonomy" id="1532552"/>
    <lineage>
        <taxon>Bacteria</taxon>
        <taxon>Bacillati</taxon>
        <taxon>Bacillota</taxon>
        <taxon>Bacilli</taxon>
        <taxon>Bacillales</taxon>
        <taxon>Bacillaceae</taxon>
        <taxon>Anaerobacillus</taxon>
    </lineage>
</organism>
<reference evidence="5 6" key="1">
    <citation type="journal article" date="2017" name="Genome Announc.">
        <title>Draft Genome Sequences of Four Alkaliphilic Bacteria Belonging to the Anaerobacillus Genus.</title>
        <authorList>
            <person name="Bassil N.M."/>
            <person name="Lloyd J.R."/>
        </authorList>
    </citation>
    <scope>NUCLEOTIDE SEQUENCE [LARGE SCALE GENOMIC DNA]</scope>
    <source>
        <strain evidence="5 6">NB2006</strain>
    </source>
</reference>
<evidence type="ECO:0000313" key="6">
    <source>
        <dbReference type="Proteomes" id="UP000180175"/>
    </source>
</evidence>
<dbReference type="GO" id="GO:0043565">
    <property type="term" value="F:sequence-specific DNA binding"/>
    <property type="evidence" value="ECO:0007669"/>
    <property type="project" value="InterPro"/>
</dbReference>
<accession>A0A7S7R9Q1</accession>
<evidence type="ECO:0000256" key="1">
    <source>
        <dbReference type="ARBA" id="ARBA00023015"/>
    </source>
</evidence>
<keyword evidence="2" id="KW-0238">DNA-binding</keyword>
<evidence type="ECO:0000256" key="3">
    <source>
        <dbReference type="ARBA" id="ARBA00023163"/>
    </source>
</evidence>
<dbReference type="GO" id="GO:0003700">
    <property type="term" value="F:DNA-binding transcription factor activity"/>
    <property type="evidence" value="ECO:0007669"/>
    <property type="project" value="InterPro"/>
</dbReference>
<feature type="domain" description="HTH araC/xylS-type" evidence="4">
    <location>
        <begin position="185"/>
        <end position="284"/>
    </location>
</feature>
<reference evidence="5 6" key="2">
    <citation type="journal article" date="2019" name="Int. J. Syst. Evol. Microbiol.">
        <title>Anaerobacillus isosaccharinicus sp. nov., an alkaliphilic bacterium which degrades isosaccharinic acid.</title>
        <authorList>
            <person name="Bassil N.M."/>
            <person name="Lloyd J.R."/>
        </authorList>
    </citation>
    <scope>NUCLEOTIDE SEQUENCE [LARGE SCALE GENOMIC DNA]</scope>
    <source>
        <strain evidence="5 6">NB2006</strain>
    </source>
</reference>
<dbReference type="Proteomes" id="UP000180175">
    <property type="component" value="Chromosome"/>
</dbReference>
<gene>
    <name evidence="5" type="ORF">AWH56_015290</name>
</gene>
<dbReference type="KEGG" id="aia:AWH56_015290"/>
<evidence type="ECO:0000256" key="2">
    <source>
        <dbReference type="ARBA" id="ARBA00023125"/>
    </source>
</evidence>
<keyword evidence="3" id="KW-0804">Transcription</keyword>
<sequence length="290" mass="34271">MDIISFEVPPFPTYINGGEDCFRKGKKHMKRNFSVFDILLVKKGVIYMCENDVKYDVVEGNYLILTPGLEHFSYKPCSVDTYYYWLHFNIEGTYQLKKMSEINWGMIVKQERTYTEPARHTLHLPRFGQIVNKEFIYQELDKLLIINETNRPEKRLMEQIIFQQLILQLQSDSIRIPTSAELVTKQTINYIQQHYKQETLKMTDISKELLFHADYITRCMQKTVGVTPIQYLTSYRLQVAKQFLSTTNEKLESISKQVGIHDSTYFSRVFKKVEGISPIEYRRLANREGK</sequence>
<evidence type="ECO:0000313" key="5">
    <source>
        <dbReference type="EMBL" id="QOY34101.1"/>
    </source>
</evidence>
<name>A0A7S7R9Q1_9BACI</name>
<dbReference type="InterPro" id="IPR018060">
    <property type="entry name" value="HTH_AraC"/>
</dbReference>
<dbReference type="EMBL" id="CP063356">
    <property type="protein sequence ID" value="QOY34101.1"/>
    <property type="molecule type" value="Genomic_DNA"/>
</dbReference>
<dbReference type="PANTHER" id="PTHR43280:SF30">
    <property type="entry name" value="MMSAB OPERON REGULATORY PROTEIN"/>
    <property type="match status" value="1"/>
</dbReference>
<dbReference type="AlphaFoldDB" id="A0A7S7R9Q1"/>
<keyword evidence="6" id="KW-1185">Reference proteome</keyword>